<keyword evidence="12" id="KW-1185">Reference proteome</keyword>
<feature type="region of interest" description="Disordered" evidence="9">
    <location>
        <begin position="388"/>
        <end position="433"/>
    </location>
</feature>
<feature type="region of interest" description="Disordered" evidence="9">
    <location>
        <begin position="330"/>
        <end position="365"/>
    </location>
</feature>
<dbReference type="CDD" id="cd14014">
    <property type="entry name" value="STKc_PknB_like"/>
    <property type="match status" value="1"/>
</dbReference>
<dbReference type="Proteomes" id="UP001201980">
    <property type="component" value="Unassembled WGS sequence"/>
</dbReference>
<dbReference type="InterPro" id="IPR000719">
    <property type="entry name" value="Prot_kinase_dom"/>
</dbReference>
<evidence type="ECO:0000256" key="7">
    <source>
        <dbReference type="ARBA" id="ARBA00047899"/>
    </source>
</evidence>
<feature type="compositionally biased region" description="Low complexity" evidence="9">
    <location>
        <begin position="496"/>
        <end position="509"/>
    </location>
</feature>
<evidence type="ECO:0000256" key="8">
    <source>
        <dbReference type="ARBA" id="ARBA00048679"/>
    </source>
</evidence>
<evidence type="ECO:0000256" key="4">
    <source>
        <dbReference type="ARBA" id="ARBA00022741"/>
    </source>
</evidence>
<organism evidence="11 12">
    <name type="scientific">Zalerion maritima</name>
    <dbReference type="NCBI Taxonomy" id="339359"/>
    <lineage>
        <taxon>Eukaryota</taxon>
        <taxon>Fungi</taxon>
        <taxon>Dikarya</taxon>
        <taxon>Ascomycota</taxon>
        <taxon>Pezizomycotina</taxon>
        <taxon>Sordariomycetes</taxon>
        <taxon>Lulworthiomycetidae</taxon>
        <taxon>Lulworthiales</taxon>
        <taxon>Lulworthiaceae</taxon>
        <taxon>Zalerion</taxon>
    </lineage>
</organism>
<dbReference type="InterPro" id="IPR008271">
    <property type="entry name" value="Ser/Thr_kinase_AS"/>
</dbReference>
<dbReference type="Pfam" id="PF00069">
    <property type="entry name" value="Pkinase"/>
    <property type="match status" value="1"/>
</dbReference>
<reference evidence="11" key="1">
    <citation type="submission" date="2022-07" db="EMBL/GenBank/DDBJ databases">
        <title>Draft genome sequence of Zalerion maritima ATCC 34329, a (micro)plastics degrading marine fungus.</title>
        <authorList>
            <person name="Paco A."/>
            <person name="Goncalves M.F.M."/>
            <person name="Rocha-Santos T.A.P."/>
            <person name="Alves A."/>
        </authorList>
    </citation>
    <scope>NUCLEOTIDE SEQUENCE</scope>
    <source>
        <strain evidence="11">ATCC 34329</strain>
    </source>
</reference>
<evidence type="ECO:0000256" key="6">
    <source>
        <dbReference type="ARBA" id="ARBA00022840"/>
    </source>
</evidence>
<feature type="region of interest" description="Disordered" evidence="9">
    <location>
        <begin position="476"/>
        <end position="513"/>
    </location>
</feature>
<evidence type="ECO:0000256" key="1">
    <source>
        <dbReference type="ARBA" id="ARBA00012513"/>
    </source>
</evidence>
<evidence type="ECO:0000256" key="9">
    <source>
        <dbReference type="SAM" id="MobiDB-lite"/>
    </source>
</evidence>
<feature type="compositionally biased region" description="Low complexity" evidence="9">
    <location>
        <begin position="400"/>
        <end position="413"/>
    </location>
</feature>
<dbReference type="AlphaFoldDB" id="A0AAD5WQH9"/>
<dbReference type="PANTHER" id="PTHR43671:SF98">
    <property type="entry name" value="SERINE_THREONINE-PROTEIN KINASE NEK11"/>
    <property type="match status" value="1"/>
</dbReference>
<dbReference type="InterPro" id="IPR015943">
    <property type="entry name" value="WD40/YVTN_repeat-like_dom_sf"/>
</dbReference>
<name>A0AAD5WQH9_9PEZI</name>
<feature type="compositionally biased region" description="Polar residues" evidence="9">
    <location>
        <begin position="388"/>
        <end position="399"/>
    </location>
</feature>
<keyword evidence="4" id="KW-0547">Nucleotide-binding</keyword>
<evidence type="ECO:0000313" key="11">
    <source>
        <dbReference type="EMBL" id="KAJ2895821.1"/>
    </source>
</evidence>
<evidence type="ECO:0000256" key="5">
    <source>
        <dbReference type="ARBA" id="ARBA00022777"/>
    </source>
</evidence>
<dbReference type="EC" id="2.7.11.1" evidence="1"/>
<evidence type="ECO:0000313" key="12">
    <source>
        <dbReference type="Proteomes" id="UP001201980"/>
    </source>
</evidence>
<dbReference type="PROSITE" id="PS50011">
    <property type="entry name" value="PROTEIN_KINASE_DOM"/>
    <property type="match status" value="1"/>
</dbReference>
<evidence type="ECO:0000256" key="2">
    <source>
        <dbReference type="ARBA" id="ARBA00022527"/>
    </source>
</evidence>
<dbReference type="SUPFAM" id="SSF50978">
    <property type="entry name" value="WD40 repeat-like"/>
    <property type="match status" value="1"/>
</dbReference>
<evidence type="ECO:0000259" key="10">
    <source>
        <dbReference type="PROSITE" id="PS50011"/>
    </source>
</evidence>
<dbReference type="Gene3D" id="2.130.10.10">
    <property type="entry name" value="YVTN repeat-like/Quinoprotein amine dehydrogenase"/>
    <property type="match status" value="1"/>
</dbReference>
<feature type="compositionally biased region" description="Polar residues" evidence="9">
    <location>
        <begin position="352"/>
        <end position="365"/>
    </location>
</feature>
<accession>A0AAD5WQH9</accession>
<evidence type="ECO:0000256" key="3">
    <source>
        <dbReference type="ARBA" id="ARBA00022679"/>
    </source>
</evidence>
<dbReference type="SUPFAM" id="SSF56112">
    <property type="entry name" value="Protein kinase-like (PK-like)"/>
    <property type="match status" value="1"/>
</dbReference>
<dbReference type="EMBL" id="JAKWBI020000372">
    <property type="protein sequence ID" value="KAJ2895821.1"/>
    <property type="molecule type" value="Genomic_DNA"/>
</dbReference>
<protein>
    <recommendedName>
        <fullName evidence="1">non-specific serine/threonine protein kinase</fullName>
        <ecNumber evidence="1">2.7.11.1</ecNumber>
    </recommendedName>
</protein>
<dbReference type="Gene3D" id="1.10.510.10">
    <property type="entry name" value="Transferase(Phosphotransferase) domain 1"/>
    <property type="match status" value="1"/>
</dbReference>
<keyword evidence="6" id="KW-0067">ATP-binding</keyword>
<dbReference type="GO" id="GO:0005524">
    <property type="term" value="F:ATP binding"/>
    <property type="evidence" value="ECO:0007669"/>
    <property type="project" value="UniProtKB-KW"/>
</dbReference>
<feature type="compositionally biased region" description="Basic residues" evidence="9">
    <location>
        <begin position="335"/>
        <end position="346"/>
    </location>
</feature>
<feature type="domain" description="Protein kinase" evidence="10">
    <location>
        <begin position="47"/>
        <end position="320"/>
    </location>
</feature>
<dbReference type="PROSITE" id="PS00108">
    <property type="entry name" value="PROTEIN_KINASE_ST"/>
    <property type="match status" value="1"/>
</dbReference>
<keyword evidence="3" id="KW-0808">Transferase</keyword>
<keyword evidence="2" id="KW-0723">Serine/threonine-protein kinase</keyword>
<keyword evidence="5 11" id="KW-0418">Kinase</keyword>
<feature type="compositionally biased region" description="Basic and acidic residues" evidence="9">
    <location>
        <begin position="478"/>
        <end position="491"/>
    </location>
</feature>
<sequence length="988" mass="110097">MAGRLPDLVRDSRLKTTFYDGRLTVHQFQVSGTSPQQRVITRKEEWRRLNNPLGQGGFGVVWLEEWKQSPDPKGRYRALKEISLRNTDVRSIDYVKELEAIAKFSHQKYNRCFVKSLGWFDVDGSPSLFIAMEYMRLGDLASYIRRKSGKLDEKHVREIVCQIVEGVDFMHQEGFFHRDLKPQNILISSIEPWWVKISDFGLSKRTEDLTGSSSVKGTPGFMAPELFGYRRPSRVSHPADGKASDMWAIGEMAFQMLTGRMTFPGANDLNAYVQARLPFPTAALERVGAPKVAIEFIKSAMDPVPENRLPSSIALQHTWIKDRVPYRIESTWSKNPHRPGTRRRSNRPPAEASTQSQPTCSNRWNTQTTNVDYVQQRASAPARYTGIAVSSTQDSNSNVRSSGSRPPASSFSRARLEPANATPRAVLPLPRPRSFNPKPSLFGFLRKAYQGGSMVEGQGCLGPLYITTHIISDVLSDSGRDGRSRLRKTESAYRLSGSSGPSWDPPSSSRNPARRLFGLDEQRAVYGDYASQQRLPRPLSTAGINSRASNMSFSSYAVMSPRLGGEEGGLSGRLMFDNTGYHLLTIASPGTLKIWESISGNYVTKIRIEGVKPSTAILLPKIDNRIIFGCIDNKTIDIWDMNKAKRIHSILCHPPPSAIGPGFVPIRQRLAVDKTRERLAVLHFWHKESALEEEMKIFLTLFDLTTHKSLGTILVPANLAPSTRYKPGPEEQLLWPEGPFQRSTSESPDYQFQLQFTARGRDIIATLKNEVFICNILNRTTRPVLSSDANLCVMVEPTETGSCFVAVTKKIAANHGIQATSKRGALVVATQAAAGYGGMIEGSSDVLQLWSPENPDLVRTLRHPVDIMSFALSKSGGLMVVALDNAMIVLWDLACEPPRPVLRTTADILVAAHCPPAWSPDGRYFATYHDTECRLWEVPSKYVYNAQQGTQKTSEDYWESFGFVAVEETVSCGARDDSGGCPARWPVF</sequence>
<comment type="caution">
    <text evidence="11">The sequence shown here is derived from an EMBL/GenBank/DDBJ whole genome shotgun (WGS) entry which is preliminary data.</text>
</comment>
<dbReference type="GO" id="GO:0004674">
    <property type="term" value="F:protein serine/threonine kinase activity"/>
    <property type="evidence" value="ECO:0007669"/>
    <property type="project" value="UniProtKB-KW"/>
</dbReference>
<dbReference type="InterPro" id="IPR050660">
    <property type="entry name" value="NEK_Ser/Thr_kinase"/>
</dbReference>
<comment type="catalytic activity">
    <reaction evidence="7">
        <text>L-threonyl-[protein] + ATP = O-phospho-L-threonyl-[protein] + ADP + H(+)</text>
        <dbReference type="Rhea" id="RHEA:46608"/>
        <dbReference type="Rhea" id="RHEA-COMP:11060"/>
        <dbReference type="Rhea" id="RHEA-COMP:11605"/>
        <dbReference type="ChEBI" id="CHEBI:15378"/>
        <dbReference type="ChEBI" id="CHEBI:30013"/>
        <dbReference type="ChEBI" id="CHEBI:30616"/>
        <dbReference type="ChEBI" id="CHEBI:61977"/>
        <dbReference type="ChEBI" id="CHEBI:456216"/>
        <dbReference type="EC" id="2.7.11.1"/>
    </reaction>
</comment>
<gene>
    <name evidence="11" type="ORF">MKZ38_006143</name>
</gene>
<comment type="catalytic activity">
    <reaction evidence="8">
        <text>L-seryl-[protein] + ATP = O-phospho-L-seryl-[protein] + ADP + H(+)</text>
        <dbReference type="Rhea" id="RHEA:17989"/>
        <dbReference type="Rhea" id="RHEA-COMP:9863"/>
        <dbReference type="Rhea" id="RHEA-COMP:11604"/>
        <dbReference type="ChEBI" id="CHEBI:15378"/>
        <dbReference type="ChEBI" id="CHEBI:29999"/>
        <dbReference type="ChEBI" id="CHEBI:30616"/>
        <dbReference type="ChEBI" id="CHEBI:83421"/>
        <dbReference type="ChEBI" id="CHEBI:456216"/>
        <dbReference type="EC" id="2.7.11.1"/>
    </reaction>
</comment>
<dbReference type="InterPro" id="IPR036322">
    <property type="entry name" value="WD40_repeat_dom_sf"/>
</dbReference>
<dbReference type="InterPro" id="IPR011009">
    <property type="entry name" value="Kinase-like_dom_sf"/>
</dbReference>
<proteinExistence type="predicted"/>
<dbReference type="PANTHER" id="PTHR43671">
    <property type="entry name" value="SERINE/THREONINE-PROTEIN KINASE NEK"/>
    <property type="match status" value="1"/>
</dbReference>
<dbReference type="SMART" id="SM00220">
    <property type="entry name" value="S_TKc"/>
    <property type="match status" value="1"/>
</dbReference>